<dbReference type="Gene3D" id="1.25.40.10">
    <property type="entry name" value="Tetratricopeptide repeat domain"/>
    <property type="match status" value="1"/>
</dbReference>
<keyword evidence="5" id="KW-1185">Reference proteome</keyword>
<keyword evidence="3" id="KW-0732">Signal</keyword>
<evidence type="ECO:0000256" key="2">
    <source>
        <dbReference type="SAM" id="MobiDB-lite"/>
    </source>
</evidence>
<dbReference type="Proteomes" id="UP001160625">
    <property type="component" value="Unassembled WGS sequence"/>
</dbReference>
<dbReference type="InterPro" id="IPR011990">
    <property type="entry name" value="TPR-like_helical_dom_sf"/>
</dbReference>
<comment type="caution">
    <text evidence="4">The sequence shown here is derived from an EMBL/GenBank/DDBJ whole genome shotgun (WGS) entry which is preliminary data.</text>
</comment>
<feature type="region of interest" description="Disordered" evidence="2">
    <location>
        <begin position="154"/>
        <end position="177"/>
    </location>
</feature>
<dbReference type="RefSeq" id="WP_281043755.1">
    <property type="nucleotide sequence ID" value="NZ_JARYGZ010000001.1"/>
</dbReference>
<dbReference type="InterPro" id="IPR019734">
    <property type="entry name" value="TPR_rpt"/>
</dbReference>
<dbReference type="EMBL" id="JARYGZ010000001">
    <property type="protein sequence ID" value="MDH7638449.1"/>
    <property type="molecule type" value="Genomic_DNA"/>
</dbReference>
<evidence type="ECO:0000313" key="4">
    <source>
        <dbReference type="EMBL" id="MDH7638449.1"/>
    </source>
</evidence>
<proteinExistence type="predicted"/>
<organism evidence="4 5">
    <name type="scientific">Sphingomonas oryzagri</name>
    <dbReference type="NCBI Taxonomy" id="3042314"/>
    <lineage>
        <taxon>Bacteria</taxon>
        <taxon>Pseudomonadati</taxon>
        <taxon>Pseudomonadota</taxon>
        <taxon>Alphaproteobacteria</taxon>
        <taxon>Sphingomonadales</taxon>
        <taxon>Sphingomonadaceae</taxon>
        <taxon>Sphingomonas</taxon>
    </lineage>
</organism>
<feature type="signal peptide" evidence="3">
    <location>
        <begin position="1"/>
        <end position="23"/>
    </location>
</feature>
<feature type="repeat" description="TPR" evidence="1">
    <location>
        <begin position="68"/>
        <end position="101"/>
    </location>
</feature>
<reference evidence="4" key="1">
    <citation type="submission" date="2023-04" db="EMBL/GenBank/DDBJ databases">
        <title>Sphingomonas sp. MAHUQ-71 isolated from rice field.</title>
        <authorList>
            <person name="Huq M.A."/>
        </authorList>
    </citation>
    <scope>NUCLEOTIDE SEQUENCE</scope>
    <source>
        <strain evidence="4">MAHUQ-71</strain>
    </source>
</reference>
<keyword evidence="1" id="KW-0802">TPR repeat</keyword>
<accession>A0ABT6N116</accession>
<protein>
    <recommendedName>
        <fullName evidence="6">Tetratricopeptide repeat protein</fullName>
    </recommendedName>
</protein>
<evidence type="ECO:0000313" key="5">
    <source>
        <dbReference type="Proteomes" id="UP001160625"/>
    </source>
</evidence>
<dbReference type="PROSITE" id="PS50005">
    <property type="entry name" value="TPR"/>
    <property type="match status" value="1"/>
</dbReference>
<dbReference type="SUPFAM" id="SSF48452">
    <property type="entry name" value="TPR-like"/>
    <property type="match status" value="1"/>
</dbReference>
<gene>
    <name evidence="4" type="ORF">QGN17_06870</name>
</gene>
<evidence type="ECO:0008006" key="6">
    <source>
        <dbReference type="Google" id="ProtNLM"/>
    </source>
</evidence>
<name>A0ABT6N116_9SPHN</name>
<feature type="chain" id="PRO_5045250679" description="Tetratricopeptide repeat protein" evidence="3">
    <location>
        <begin position="24"/>
        <end position="177"/>
    </location>
</feature>
<evidence type="ECO:0000256" key="3">
    <source>
        <dbReference type="SAM" id="SignalP"/>
    </source>
</evidence>
<evidence type="ECO:0000256" key="1">
    <source>
        <dbReference type="PROSITE-ProRule" id="PRU00339"/>
    </source>
</evidence>
<sequence>MRFLALASAAVLGVLTISSGSLGQKPDSQINPTSLTFEKRGEAALAAGNLPAANDALEAAVVADPKNRAAFVSLGKVAQAQAMPGKAIRYYKNALLLEPNDLAALSGEGDALVQRGAVDRAKDNLARVQKLCGNATCPAATTLAAAIAKGPPAAVQTAQVTDKVPPKGQEATTPEKN</sequence>
<dbReference type="SMART" id="SM00028">
    <property type="entry name" value="TPR"/>
    <property type="match status" value="3"/>
</dbReference>